<name>A0A8S5LCY5_9CAUD</name>
<sequence length="41" mass="4683">MEGMTDLQFKAFLKSILEILESSKDLEEAKSKIKALLNEIQ</sequence>
<accession>A0A8S5LCY5</accession>
<dbReference type="EMBL" id="BK014687">
    <property type="protein sequence ID" value="DAD67818.1"/>
    <property type="molecule type" value="Genomic_DNA"/>
</dbReference>
<proteinExistence type="predicted"/>
<evidence type="ECO:0000313" key="1">
    <source>
        <dbReference type="EMBL" id="DAD67818.1"/>
    </source>
</evidence>
<organism evidence="1">
    <name type="scientific">Siphoviridae sp. ctMS01</name>
    <dbReference type="NCBI Taxonomy" id="2823574"/>
    <lineage>
        <taxon>Viruses</taxon>
        <taxon>Duplodnaviria</taxon>
        <taxon>Heunggongvirae</taxon>
        <taxon>Uroviricota</taxon>
        <taxon>Caudoviricetes</taxon>
    </lineage>
</organism>
<reference evidence="1" key="1">
    <citation type="journal article" date="2021" name="Proc. Natl. Acad. Sci. U.S.A.">
        <title>A Catalog of Tens of Thousands of Viruses from Human Metagenomes Reveals Hidden Associations with Chronic Diseases.</title>
        <authorList>
            <person name="Tisza M.J."/>
            <person name="Buck C.B."/>
        </authorList>
    </citation>
    <scope>NUCLEOTIDE SEQUENCE</scope>
    <source>
        <strain evidence="1">CtMS01</strain>
    </source>
</reference>
<protein>
    <submittedName>
        <fullName evidence="1">Programmed cell death protein 4 domain protein</fullName>
    </submittedName>
</protein>